<proteinExistence type="predicted"/>
<feature type="region of interest" description="Disordered" evidence="1">
    <location>
        <begin position="1"/>
        <end position="39"/>
    </location>
</feature>
<accession>A0A8H4IPR1</accession>
<dbReference type="OrthoDB" id="2213137at2759"/>
<keyword evidence="3" id="KW-1185">Reference proteome</keyword>
<gene>
    <name evidence="2" type="ORF">GTA08_BOTSDO08527</name>
</gene>
<dbReference type="AlphaFoldDB" id="A0A8H4IPR1"/>
<dbReference type="Proteomes" id="UP000572817">
    <property type="component" value="Unassembled WGS sequence"/>
</dbReference>
<dbReference type="EMBL" id="WWBZ02000051">
    <property type="protein sequence ID" value="KAF4304207.1"/>
    <property type="molecule type" value="Genomic_DNA"/>
</dbReference>
<sequence>MSAETEHELGRISANAAQNSVADREEAGSTTSAHESSLPPVDGGKDAWLMLVSAFFIESSVWVFGMPLEFSGTTIRRMSLSRPTRLTLPSWEQKHWVSCISGPRSDCPSCRPCSIAGLFISSGALAVSSFATHVWQLILIPALSLHHARPRIHVAARTRDGRASRRTPSLRFVLPRRFLVYQLGNVLHGLGYFLPSYARARARSACAPPRMEHPMLKVELEDETPAGI</sequence>
<comment type="caution">
    <text evidence="2">The sequence shown here is derived from an EMBL/GenBank/DDBJ whole genome shotgun (WGS) entry which is preliminary data.</text>
</comment>
<reference evidence="2" key="1">
    <citation type="submission" date="2020-04" db="EMBL/GenBank/DDBJ databases">
        <title>Genome Assembly and Annotation of Botryosphaeria dothidea sdau 11-99, a Latent Pathogen of Apple Fruit Ring Rot in China.</title>
        <authorList>
            <person name="Yu C."/>
            <person name="Diao Y."/>
            <person name="Lu Q."/>
            <person name="Zhao J."/>
            <person name="Cui S."/>
            <person name="Peng C."/>
            <person name="He B."/>
            <person name="Liu H."/>
        </authorList>
    </citation>
    <scope>NUCLEOTIDE SEQUENCE [LARGE SCALE GENOMIC DNA]</scope>
    <source>
        <strain evidence="2">Sdau11-99</strain>
    </source>
</reference>
<feature type="compositionally biased region" description="Basic and acidic residues" evidence="1">
    <location>
        <begin position="1"/>
        <end position="10"/>
    </location>
</feature>
<evidence type="ECO:0000313" key="2">
    <source>
        <dbReference type="EMBL" id="KAF4304207.1"/>
    </source>
</evidence>
<evidence type="ECO:0000256" key="1">
    <source>
        <dbReference type="SAM" id="MobiDB-lite"/>
    </source>
</evidence>
<protein>
    <submittedName>
        <fullName evidence="2">Uncharacterized protein</fullName>
    </submittedName>
</protein>
<name>A0A8H4IPR1_9PEZI</name>
<organism evidence="2 3">
    <name type="scientific">Botryosphaeria dothidea</name>
    <dbReference type="NCBI Taxonomy" id="55169"/>
    <lineage>
        <taxon>Eukaryota</taxon>
        <taxon>Fungi</taxon>
        <taxon>Dikarya</taxon>
        <taxon>Ascomycota</taxon>
        <taxon>Pezizomycotina</taxon>
        <taxon>Dothideomycetes</taxon>
        <taxon>Dothideomycetes incertae sedis</taxon>
        <taxon>Botryosphaeriales</taxon>
        <taxon>Botryosphaeriaceae</taxon>
        <taxon>Botryosphaeria</taxon>
    </lineage>
</organism>
<evidence type="ECO:0000313" key="3">
    <source>
        <dbReference type="Proteomes" id="UP000572817"/>
    </source>
</evidence>